<keyword evidence="2" id="KW-0808">Transferase</keyword>
<dbReference type="GO" id="GO:1990189">
    <property type="term" value="F:protein N-terminal-serine acetyltransferase activity"/>
    <property type="evidence" value="ECO:0007669"/>
    <property type="project" value="TreeGrafter"/>
</dbReference>
<reference evidence="2 3" key="1">
    <citation type="submission" date="2020-07" db="EMBL/GenBank/DDBJ databases">
        <title>Luteimonas sp. SJ-92.</title>
        <authorList>
            <person name="Huang X.-X."/>
            <person name="Xu L."/>
            <person name="Sun J.-Q."/>
        </authorList>
    </citation>
    <scope>NUCLEOTIDE SEQUENCE [LARGE SCALE GENOMIC DNA]</scope>
    <source>
        <strain evidence="2 3">SJ-92</strain>
    </source>
</reference>
<keyword evidence="3" id="KW-1185">Reference proteome</keyword>
<dbReference type="PANTHER" id="PTHR43441:SF6">
    <property type="entry name" value="N-ACETYLTRANSFERASE DOMAIN-CONTAINING PROTEIN"/>
    <property type="match status" value="1"/>
</dbReference>
<proteinExistence type="predicted"/>
<gene>
    <name evidence="2" type="ORF">H0E84_09550</name>
</gene>
<dbReference type="InterPro" id="IPR016181">
    <property type="entry name" value="Acyl_CoA_acyltransferase"/>
</dbReference>
<name>A0A853JDD6_9GAMM</name>
<dbReference type="AlphaFoldDB" id="A0A853JDD6"/>
<dbReference type="InterPro" id="IPR051908">
    <property type="entry name" value="Ribosomal_N-acetyltransferase"/>
</dbReference>
<evidence type="ECO:0000313" key="3">
    <source>
        <dbReference type="Proteomes" id="UP000578091"/>
    </source>
</evidence>
<dbReference type="Pfam" id="PF13302">
    <property type="entry name" value="Acetyltransf_3"/>
    <property type="match status" value="1"/>
</dbReference>
<sequence length="192" mass="20411">MNAGASAADATRPIVIRTANLVLRPLGAGDRALYVSLYSCRAVMEHVGVPLGVAAADRAFAAVLRQTTASPPRARYWSIRRRGDGQPCGLVSVVVDPGGMSAELGILLNRSAQRTGASTELIGSLLPHLAGDGLGWLWTRHLSGNSAAERLMARVGFERQTTADGLEYWRHGLQTGDRRGSDDPFAMPAYTG</sequence>
<dbReference type="Proteomes" id="UP000578091">
    <property type="component" value="Unassembled WGS sequence"/>
</dbReference>
<dbReference type="GO" id="GO:0005737">
    <property type="term" value="C:cytoplasm"/>
    <property type="evidence" value="ECO:0007669"/>
    <property type="project" value="TreeGrafter"/>
</dbReference>
<dbReference type="PANTHER" id="PTHR43441">
    <property type="entry name" value="RIBOSOMAL-PROTEIN-SERINE ACETYLTRANSFERASE"/>
    <property type="match status" value="1"/>
</dbReference>
<accession>A0A853JDD6</accession>
<dbReference type="InterPro" id="IPR000182">
    <property type="entry name" value="GNAT_dom"/>
</dbReference>
<organism evidence="2 3">
    <name type="scientific">Luteimonas salinisoli</name>
    <dbReference type="NCBI Taxonomy" id="2752307"/>
    <lineage>
        <taxon>Bacteria</taxon>
        <taxon>Pseudomonadati</taxon>
        <taxon>Pseudomonadota</taxon>
        <taxon>Gammaproteobacteria</taxon>
        <taxon>Lysobacterales</taxon>
        <taxon>Lysobacteraceae</taxon>
        <taxon>Luteimonas</taxon>
    </lineage>
</organism>
<evidence type="ECO:0000313" key="2">
    <source>
        <dbReference type="EMBL" id="NZA26629.1"/>
    </source>
</evidence>
<dbReference type="Gene3D" id="3.40.630.30">
    <property type="match status" value="1"/>
</dbReference>
<evidence type="ECO:0000259" key="1">
    <source>
        <dbReference type="Pfam" id="PF13302"/>
    </source>
</evidence>
<feature type="domain" description="N-acetyltransferase" evidence="1">
    <location>
        <begin position="21"/>
        <end position="158"/>
    </location>
</feature>
<dbReference type="GO" id="GO:0008999">
    <property type="term" value="F:protein-N-terminal-alanine acetyltransferase activity"/>
    <property type="evidence" value="ECO:0007669"/>
    <property type="project" value="TreeGrafter"/>
</dbReference>
<protein>
    <submittedName>
        <fullName evidence="2">GNAT family N-acetyltransferase</fullName>
    </submittedName>
</protein>
<dbReference type="EMBL" id="JACCKA010000059">
    <property type="protein sequence ID" value="NZA26629.1"/>
    <property type="molecule type" value="Genomic_DNA"/>
</dbReference>
<comment type="caution">
    <text evidence="2">The sequence shown here is derived from an EMBL/GenBank/DDBJ whole genome shotgun (WGS) entry which is preliminary data.</text>
</comment>
<dbReference type="SUPFAM" id="SSF55729">
    <property type="entry name" value="Acyl-CoA N-acyltransferases (Nat)"/>
    <property type="match status" value="1"/>
</dbReference>